<evidence type="ECO:0000256" key="1">
    <source>
        <dbReference type="ARBA" id="ARBA00005417"/>
    </source>
</evidence>
<dbReference type="AlphaFoldDB" id="A0A562KJZ5"/>
<evidence type="ECO:0000256" key="8">
    <source>
        <dbReference type="ARBA" id="ARBA00023136"/>
    </source>
</evidence>
<dbReference type="InterPro" id="IPR027417">
    <property type="entry name" value="P-loop_NTPase"/>
</dbReference>
<keyword evidence="2" id="KW-0813">Transport</keyword>
<comment type="caution">
    <text evidence="11">The sequence shown here is derived from an EMBL/GenBank/DDBJ whole genome shotgun (WGS) entry which is preliminary data.</text>
</comment>
<evidence type="ECO:0000259" key="10">
    <source>
        <dbReference type="PROSITE" id="PS50893"/>
    </source>
</evidence>
<dbReference type="RefSeq" id="WP_145642438.1">
    <property type="nucleotide sequence ID" value="NZ_CP088014.1"/>
</dbReference>
<gene>
    <name evidence="11" type="ORF">IQ17_06592</name>
</gene>
<organism evidence="11 12">
    <name type="scientific">Bradyrhizobium daqingense</name>
    <dbReference type="NCBI Taxonomy" id="993502"/>
    <lineage>
        <taxon>Bacteria</taxon>
        <taxon>Pseudomonadati</taxon>
        <taxon>Pseudomonadota</taxon>
        <taxon>Alphaproteobacteria</taxon>
        <taxon>Hyphomicrobiales</taxon>
        <taxon>Nitrobacteraceae</taxon>
        <taxon>Bradyrhizobium</taxon>
    </lineage>
</organism>
<comment type="function">
    <text evidence="9">Involved in beta-(1--&gt;2)glucan export. Transmembrane domains (TMD) form a pore in the inner membrane and the ATP-binding domain (NBD) is responsible for energy generation.</text>
</comment>
<dbReference type="FunFam" id="3.40.50.300:FF:000653">
    <property type="entry name" value="Aliphatic sulfonates import ATP-binding protein SsuB"/>
    <property type="match status" value="1"/>
</dbReference>
<proteinExistence type="inferred from homology"/>
<dbReference type="SMART" id="SM00382">
    <property type="entry name" value="AAA"/>
    <property type="match status" value="1"/>
</dbReference>
<dbReference type="PROSITE" id="PS00211">
    <property type="entry name" value="ABC_TRANSPORTER_1"/>
    <property type="match status" value="1"/>
</dbReference>
<evidence type="ECO:0000313" key="12">
    <source>
        <dbReference type="Proteomes" id="UP000317176"/>
    </source>
</evidence>
<keyword evidence="4" id="KW-0997">Cell inner membrane</keyword>
<keyword evidence="7" id="KW-1278">Translocase</keyword>
<feature type="domain" description="ABC transporter" evidence="10">
    <location>
        <begin position="40"/>
        <end position="268"/>
    </location>
</feature>
<sequence length="283" mass="30732">MQTALRTSLPESELASRASFAPHARVVREERPAQNSGLPLSIRGLRKSYGSNEVLRGIDLHIPAGQFVAIVGKSGCGKSTLLRLIAGLEKVDAGSISFGQDMQPKDIQPEDIRVMFQEPRLLPWARVLANVEVGLGRERASTDAQARAEKALSEVGLTDKRDQWPSVLSGGQKQRVALGRALVSRPRVLAFDEPLGALDALTRISMQRLLERVWRGQGFTAILVTHDVAEAVALADRVLVIEEGHIAHDVTVNVARPRQRGSAELAGLEGSILSHLLSTDDRT</sequence>
<dbReference type="InterPro" id="IPR003439">
    <property type="entry name" value="ABC_transporter-like_ATP-bd"/>
</dbReference>
<dbReference type="InterPro" id="IPR017871">
    <property type="entry name" value="ABC_transporter-like_CS"/>
</dbReference>
<comment type="similarity">
    <text evidence="1">Belongs to the ABC transporter superfamily.</text>
</comment>
<evidence type="ECO:0000256" key="5">
    <source>
        <dbReference type="ARBA" id="ARBA00022741"/>
    </source>
</evidence>
<dbReference type="Proteomes" id="UP000317176">
    <property type="component" value="Unassembled WGS sequence"/>
</dbReference>
<accession>A0A562KJZ5</accession>
<evidence type="ECO:0000256" key="4">
    <source>
        <dbReference type="ARBA" id="ARBA00022519"/>
    </source>
</evidence>
<dbReference type="SUPFAM" id="SSF52540">
    <property type="entry name" value="P-loop containing nucleoside triphosphate hydrolases"/>
    <property type="match status" value="1"/>
</dbReference>
<evidence type="ECO:0000313" key="11">
    <source>
        <dbReference type="EMBL" id="TWH95697.1"/>
    </source>
</evidence>
<dbReference type="PANTHER" id="PTHR42788:SF17">
    <property type="entry name" value="ALIPHATIC SULFONATES IMPORT ATP-BINDING PROTEIN SSUB"/>
    <property type="match status" value="1"/>
</dbReference>
<dbReference type="GO" id="GO:0042918">
    <property type="term" value="P:alkanesulfonate transmembrane transport"/>
    <property type="evidence" value="ECO:0007669"/>
    <property type="project" value="UniProtKB-ARBA"/>
</dbReference>
<name>A0A562KJZ5_9BRAD</name>
<evidence type="ECO:0000256" key="3">
    <source>
        <dbReference type="ARBA" id="ARBA00022475"/>
    </source>
</evidence>
<keyword evidence="8" id="KW-0472">Membrane</keyword>
<keyword evidence="5" id="KW-0547">Nucleotide-binding</keyword>
<dbReference type="InterPro" id="IPR050166">
    <property type="entry name" value="ABC_transporter_ATP-bind"/>
</dbReference>
<protein>
    <submittedName>
        <fullName evidence="11">Sulfonate transport system ATP-binding protein</fullName>
    </submittedName>
</protein>
<dbReference type="InterPro" id="IPR003593">
    <property type="entry name" value="AAA+_ATPase"/>
</dbReference>
<dbReference type="PANTHER" id="PTHR42788">
    <property type="entry name" value="TAURINE IMPORT ATP-BINDING PROTEIN-RELATED"/>
    <property type="match status" value="1"/>
</dbReference>
<keyword evidence="6 11" id="KW-0067">ATP-binding</keyword>
<evidence type="ECO:0000256" key="9">
    <source>
        <dbReference type="ARBA" id="ARBA00024722"/>
    </source>
</evidence>
<dbReference type="CDD" id="cd03293">
    <property type="entry name" value="ABC_NrtD_SsuB_transporters"/>
    <property type="match status" value="1"/>
</dbReference>
<dbReference type="OrthoDB" id="9797536at2"/>
<dbReference type="GO" id="GO:0005524">
    <property type="term" value="F:ATP binding"/>
    <property type="evidence" value="ECO:0007669"/>
    <property type="project" value="UniProtKB-KW"/>
</dbReference>
<dbReference type="EMBL" id="VLKL01000031">
    <property type="protein sequence ID" value="TWH95697.1"/>
    <property type="molecule type" value="Genomic_DNA"/>
</dbReference>
<evidence type="ECO:0000256" key="7">
    <source>
        <dbReference type="ARBA" id="ARBA00022967"/>
    </source>
</evidence>
<evidence type="ECO:0000256" key="6">
    <source>
        <dbReference type="ARBA" id="ARBA00022840"/>
    </source>
</evidence>
<dbReference type="Gene3D" id="3.40.50.300">
    <property type="entry name" value="P-loop containing nucleotide triphosphate hydrolases"/>
    <property type="match status" value="1"/>
</dbReference>
<dbReference type="PROSITE" id="PS50893">
    <property type="entry name" value="ABC_TRANSPORTER_2"/>
    <property type="match status" value="1"/>
</dbReference>
<keyword evidence="12" id="KW-1185">Reference proteome</keyword>
<dbReference type="GO" id="GO:0016887">
    <property type="term" value="F:ATP hydrolysis activity"/>
    <property type="evidence" value="ECO:0007669"/>
    <property type="project" value="InterPro"/>
</dbReference>
<keyword evidence="3" id="KW-1003">Cell membrane</keyword>
<dbReference type="Pfam" id="PF00005">
    <property type="entry name" value="ABC_tran"/>
    <property type="match status" value="1"/>
</dbReference>
<evidence type="ECO:0000256" key="2">
    <source>
        <dbReference type="ARBA" id="ARBA00022448"/>
    </source>
</evidence>
<reference evidence="11 12" key="1">
    <citation type="journal article" date="2015" name="Stand. Genomic Sci.">
        <title>Genomic Encyclopedia of Bacterial and Archaeal Type Strains, Phase III: the genomes of soil and plant-associated and newly described type strains.</title>
        <authorList>
            <person name="Whitman W.B."/>
            <person name="Woyke T."/>
            <person name="Klenk H.P."/>
            <person name="Zhou Y."/>
            <person name="Lilburn T.G."/>
            <person name="Beck B.J."/>
            <person name="De Vos P."/>
            <person name="Vandamme P."/>
            <person name="Eisen J.A."/>
            <person name="Garrity G."/>
            <person name="Hugenholtz P."/>
            <person name="Kyrpides N.C."/>
        </authorList>
    </citation>
    <scope>NUCLEOTIDE SEQUENCE [LARGE SCALE GENOMIC DNA]</scope>
    <source>
        <strain evidence="11 12">CGMCC 1.10947</strain>
    </source>
</reference>